<dbReference type="InterPro" id="IPR004710">
    <property type="entry name" value="Bilac:Na_transpt"/>
</dbReference>
<dbReference type="Pfam" id="PF01758">
    <property type="entry name" value="SBF"/>
    <property type="match status" value="1"/>
</dbReference>
<dbReference type="OrthoDB" id="280138at2"/>
<feature type="transmembrane region" description="Helical" evidence="5">
    <location>
        <begin position="256"/>
        <end position="277"/>
    </location>
</feature>
<dbReference type="EMBL" id="BJYU01000016">
    <property type="protein sequence ID" value="GEO13790.1"/>
    <property type="molecule type" value="Genomic_DNA"/>
</dbReference>
<feature type="transmembrane region" description="Helical" evidence="5">
    <location>
        <begin position="141"/>
        <end position="159"/>
    </location>
</feature>
<keyword evidence="7" id="KW-1185">Reference proteome</keyword>
<comment type="subcellular location">
    <subcellularLocation>
        <location evidence="1">Membrane</location>
        <topology evidence="1">Multi-pass membrane protein</topology>
    </subcellularLocation>
</comment>
<keyword evidence="4 5" id="KW-0472">Membrane</keyword>
<accession>A0A512BPB0</accession>
<evidence type="ECO:0000256" key="2">
    <source>
        <dbReference type="ARBA" id="ARBA00022692"/>
    </source>
</evidence>
<sequence length="295" mass="30175">MSLDQLINLLLVVTLTEMMLATGLGVRVMDAIGVARDGRLLLGAGLANYVAVPFAAVILLLLANADPMAAAGILILAVCSGAPYGPPLTALAGGKTAISVGLTIILAGSSVLMAPLLLFLLLPLTSRGMDLHVDAPGMLRAILAIQLFPLCAGLAVNHWRPNLAARLLPPAVAVGKVLNAATLAVILVTHFPQLLDIRPGSILAMVTLLVVSLGVGWGAGGRRSGDRKAVALTTSIRNVGLGLVIAAGSFAGPSAVTAVLAYGLVQLLGSLLLALWWRRGPSLAAVRADDQARVQ</sequence>
<dbReference type="AlphaFoldDB" id="A0A512BPB0"/>
<evidence type="ECO:0000256" key="1">
    <source>
        <dbReference type="ARBA" id="ARBA00004141"/>
    </source>
</evidence>
<feature type="transmembrane region" description="Helical" evidence="5">
    <location>
        <begin position="6"/>
        <end position="28"/>
    </location>
</feature>
<gene>
    <name evidence="6" type="ORF">MAE02_14860</name>
</gene>
<dbReference type="RefSeq" id="WP_114184015.1">
    <property type="nucleotide sequence ID" value="NZ_BJYU01000016.1"/>
</dbReference>
<reference evidence="6 7" key="1">
    <citation type="submission" date="2019-07" db="EMBL/GenBank/DDBJ databases">
        <title>Whole genome shotgun sequence of Microvirga aerophila NBRC 106136.</title>
        <authorList>
            <person name="Hosoyama A."/>
            <person name="Uohara A."/>
            <person name="Ohji S."/>
            <person name="Ichikawa N."/>
        </authorList>
    </citation>
    <scope>NUCLEOTIDE SEQUENCE [LARGE SCALE GENOMIC DNA]</scope>
    <source>
        <strain evidence="6 7">NBRC 106136</strain>
    </source>
</reference>
<dbReference type="GO" id="GO:0016020">
    <property type="term" value="C:membrane"/>
    <property type="evidence" value="ECO:0007669"/>
    <property type="project" value="UniProtKB-SubCell"/>
</dbReference>
<feature type="transmembrane region" description="Helical" evidence="5">
    <location>
        <begin position="197"/>
        <end position="217"/>
    </location>
</feature>
<evidence type="ECO:0000313" key="7">
    <source>
        <dbReference type="Proteomes" id="UP000321085"/>
    </source>
</evidence>
<feature type="transmembrane region" description="Helical" evidence="5">
    <location>
        <begin position="171"/>
        <end position="191"/>
    </location>
</feature>
<evidence type="ECO:0000313" key="6">
    <source>
        <dbReference type="EMBL" id="GEO13790.1"/>
    </source>
</evidence>
<evidence type="ECO:0008006" key="8">
    <source>
        <dbReference type="Google" id="ProtNLM"/>
    </source>
</evidence>
<dbReference type="PANTHER" id="PTHR10361">
    <property type="entry name" value="SODIUM-BILE ACID COTRANSPORTER"/>
    <property type="match status" value="1"/>
</dbReference>
<keyword evidence="3 5" id="KW-1133">Transmembrane helix</keyword>
<protein>
    <recommendedName>
        <fullName evidence="8">Transporter</fullName>
    </recommendedName>
</protein>
<dbReference type="InterPro" id="IPR002657">
    <property type="entry name" value="BilAc:Na_symport/Acr3"/>
</dbReference>
<feature type="transmembrane region" description="Helical" evidence="5">
    <location>
        <begin position="97"/>
        <end position="121"/>
    </location>
</feature>
<evidence type="ECO:0000256" key="3">
    <source>
        <dbReference type="ARBA" id="ARBA00022989"/>
    </source>
</evidence>
<dbReference type="PANTHER" id="PTHR10361:SF28">
    <property type="entry name" value="P3 PROTEIN-RELATED"/>
    <property type="match status" value="1"/>
</dbReference>
<dbReference type="InterPro" id="IPR038770">
    <property type="entry name" value="Na+/solute_symporter_sf"/>
</dbReference>
<proteinExistence type="predicted"/>
<keyword evidence="2 5" id="KW-0812">Transmembrane</keyword>
<evidence type="ECO:0000256" key="4">
    <source>
        <dbReference type="ARBA" id="ARBA00023136"/>
    </source>
</evidence>
<evidence type="ECO:0000256" key="5">
    <source>
        <dbReference type="SAM" id="Phobius"/>
    </source>
</evidence>
<organism evidence="6 7">
    <name type="scientific">Microvirga aerophila</name>
    <dbReference type="NCBI Taxonomy" id="670291"/>
    <lineage>
        <taxon>Bacteria</taxon>
        <taxon>Pseudomonadati</taxon>
        <taxon>Pseudomonadota</taxon>
        <taxon>Alphaproteobacteria</taxon>
        <taxon>Hyphomicrobiales</taxon>
        <taxon>Methylobacteriaceae</taxon>
        <taxon>Microvirga</taxon>
    </lineage>
</organism>
<dbReference type="Gene3D" id="1.20.1530.20">
    <property type="match status" value="1"/>
</dbReference>
<feature type="transmembrane region" description="Helical" evidence="5">
    <location>
        <begin position="68"/>
        <end position="85"/>
    </location>
</feature>
<name>A0A512BPB0_9HYPH</name>
<dbReference type="Proteomes" id="UP000321085">
    <property type="component" value="Unassembled WGS sequence"/>
</dbReference>
<feature type="transmembrane region" description="Helical" evidence="5">
    <location>
        <begin position="229"/>
        <end position="250"/>
    </location>
</feature>
<feature type="transmembrane region" description="Helical" evidence="5">
    <location>
        <begin position="40"/>
        <end position="62"/>
    </location>
</feature>
<comment type="caution">
    <text evidence="6">The sequence shown here is derived from an EMBL/GenBank/DDBJ whole genome shotgun (WGS) entry which is preliminary data.</text>
</comment>